<dbReference type="PANTHER" id="PTHR37049">
    <property type="entry name" value="PEPTIDASE S41 FAMILY PROTEIN"/>
    <property type="match status" value="1"/>
</dbReference>
<protein>
    <recommendedName>
        <fullName evidence="7">Tail specific protease domain-containing protein</fullName>
    </recommendedName>
</protein>
<evidence type="ECO:0000313" key="6">
    <source>
        <dbReference type="Proteomes" id="UP001446871"/>
    </source>
</evidence>
<dbReference type="InterPro" id="IPR052766">
    <property type="entry name" value="S41A_metabolite_peptidase"/>
</dbReference>
<dbReference type="Pfam" id="PF03572">
    <property type="entry name" value="Peptidase_S41"/>
    <property type="match status" value="1"/>
</dbReference>
<feature type="chain" id="PRO_5045397972" description="Tail specific protease domain-containing protein" evidence="2">
    <location>
        <begin position="17"/>
        <end position="776"/>
    </location>
</feature>
<dbReference type="Gene3D" id="3.90.226.10">
    <property type="entry name" value="2-enoyl-CoA Hydratase, Chain A, domain 1"/>
    <property type="match status" value="1"/>
</dbReference>
<feature type="region of interest" description="Disordered" evidence="1">
    <location>
        <begin position="314"/>
        <end position="360"/>
    </location>
</feature>
<dbReference type="Pfam" id="PF23658">
    <property type="entry name" value="PDZ_CPAF_rel"/>
    <property type="match status" value="1"/>
</dbReference>
<feature type="region of interest" description="Disordered" evidence="1">
    <location>
        <begin position="719"/>
        <end position="758"/>
    </location>
</feature>
<feature type="signal peptide" evidence="2">
    <location>
        <begin position="1"/>
        <end position="16"/>
    </location>
</feature>
<comment type="caution">
    <text evidence="5">The sequence shown here is derived from an EMBL/GenBank/DDBJ whole genome shotgun (WGS) entry which is preliminary data.</text>
</comment>
<keyword evidence="2" id="KW-0732">Signal</keyword>
<proteinExistence type="predicted"/>
<reference evidence="5 6" key="1">
    <citation type="submission" date="2023-01" db="EMBL/GenBank/DDBJ databases">
        <title>Analysis of 21 Apiospora genomes using comparative genomics revels a genus with tremendous synthesis potential of carbohydrate active enzymes and secondary metabolites.</title>
        <authorList>
            <person name="Sorensen T."/>
        </authorList>
    </citation>
    <scope>NUCLEOTIDE SEQUENCE [LARGE SCALE GENOMIC DNA]</scope>
    <source>
        <strain evidence="5 6">CBS 83171</strain>
    </source>
</reference>
<dbReference type="EMBL" id="JAQQWM010000006">
    <property type="protein sequence ID" value="KAK8059426.1"/>
    <property type="molecule type" value="Genomic_DNA"/>
</dbReference>
<dbReference type="Proteomes" id="UP001446871">
    <property type="component" value="Unassembled WGS sequence"/>
</dbReference>
<feature type="compositionally biased region" description="Polar residues" evidence="1">
    <location>
        <begin position="344"/>
        <end position="355"/>
    </location>
</feature>
<evidence type="ECO:0000256" key="2">
    <source>
        <dbReference type="SAM" id="SignalP"/>
    </source>
</evidence>
<sequence length="776" mass="82521">MRNQIALVSALRLAGAVSIPHQGVNSRDWEQSSSATDACTTLNEAIQQNPQSGLVRGQMAQDCLSALPFQSDPASRFLTELRKYIQFQSTLEVLKAPPKSYTSSATDILGGLDRIGQTTYSGQYQFDLDINSLIGSANDGHFYAYMCSTNIFSFNRDTSYQMISVSVDGKAAPALYVSGDAAPVSPVTTINGQKAEDYLANAAGHISSQDPDARWNQLFPSLALLASGADRSAALGYFLSPGIWPGSNTTVLGFANGTTLSLDTFAKVPMRGVQTSAQGVFQEYCLPASKTTVSSKRAATRTYKNNKINKIKKPYEEEAIDVNGNGNGNGNGNDDDGGEENDEQQQATPSPSSPAQYPPTVVRDQYNQMNGFYLDDQTAVMFIPSFSAEGQPAGSSATFADVATKIVTDAIASGRKRLIIDVSANGGGDIIRAFDLFRLFFPAQVPYSATRFRRSDATDAMATAYGYLDVQDGALVYPLAWRGQVAPDQKTHFASVDDFLNSTSSALQFGTSVSALYANRDYAATSTVHDPIRGYGPVAASSSTSPPYSPDDILIVGDGACASTCTTFVNLMTNMGGVRTVAFGGRPATGPMQIMGGVRGAQSLDYATVYQYVDMSNALLAAAAQQNVRSFTDQQKANWQDAQPIATDAFPLRLYGGGVNFRNAYREGGDDETPLQFQYQAADCRLFYTYDNHRRPATTWRAAADAVWGGKGCVDGSTGQPGSRAYAAAHPSSSGGSGSGSGSGDDKKKKNGAAGRRHAHGALGAMMVPSAVAWLL</sequence>
<dbReference type="InterPro" id="IPR029045">
    <property type="entry name" value="ClpP/crotonase-like_dom_sf"/>
</dbReference>
<keyword evidence="6" id="KW-1185">Reference proteome</keyword>
<gene>
    <name evidence="5" type="ORF">PG996_009356</name>
</gene>
<accession>A0ABR1UKI5</accession>
<feature type="compositionally biased region" description="Acidic residues" evidence="1">
    <location>
        <begin position="333"/>
        <end position="343"/>
    </location>
</feature>
<evidence type="ECO:0000259" key="4">
    <source>
        <dbReference type="Pfam" id="PF23658"/>
    </source>
</evidence>
<evidence type="ECO:0000259" key="3">
    <source>
        <dbReference type="Pfam" id="PF03572"/>
    </source>
</evidence>
<evidence type="ECO:0008006" key="7">
    <source>
        <dbReference type="Google" id="ProtNLM"/>
    </source>
</evidence>
<dbReference type="SUPFAM" id="SSF52096">
    <property type="entry name" value="ClpP/crotonase"/>
    <property type="match status" value="1"/>
</dbReference>
<dbReference type="PANTHER" id="PTHR37049:SF4">
    <property type="entry name" value="RHODANESE DOMAIN-CONTAINING PROTEIN"/>
    <property type="match status" value="1"/>
</dbReference>
<feature type="domain" description="Tail specific protease" evidence="3">
    <location>
        <begin position="379"/>
        <end position="458"/>
    </location>
</feature>
<feature type="compositionally biased region" description="Basic residues" evidence="1">
    <location>
        <begin position="749"/>
        <end position="758"/>
    </location>
</feature>
<name>A0ABR1UKI5_9PEZI</name>
<evidence type="ECO:0000313" key="5">
    <source>
        <dbReference type="EMBL" id="KAK8059426.1"/>
    </source>
</evidence>
<dbReference type="InterPro" id="IPR005151">
    <property type="entry name" value="Tail-specific_protease"/>
</dbReference>
<evidence type="ECO:0000256" key="1">
    <source>
        <dbReference type="SAM" id="MobiDB-lite"/>
    </source>
</evidence>
<organism evidence="5 6">
    <name type="scientific">Apiospora saccharicola</name>
    <dbReference type="NCBI Taxonomy" id="335842"/>
    <lineage>
        <taxon>Eukaryota</taxon>
        <taxon>Fungi</taxon>
        <taxon>Dikarya</taxon>
        <taxon>Ascomycota</taxon>
        <taxon>Pezizomycotina</taxon>
        <taxon>Sordariomycetes</taxon>
        <taxon>Xylariomycetidae</taxon>
        <taxon>Amphisphaeriales</taxon>
        <taxon>Apiosporaceae</taxon>
        <taxon>Apiospora</taxon>
    </lineage>
</organism>
<feature type="domain" description="CPAF-like PDZ" evidence="4">
    <location>
        <begin position="158"/>
        <end position="269"/>
    </location>
</feature>
<dbReference type="InterPro" id="IPR056186">
    <property type="entry name" value="PDZ_CPAF-rel"/>
</dbReference>